<sequence>MGFDITKFDQAKIVDRTVEIPVPELAVFFAEDEKPIWKVRQLGALELAIANEAKNVNKNLQELIDKLLSSVPEDKVEALLESLGLTQRKPDTPAPEDYVYRVACLYQGSVEPEIDQVQAVRLALMNGNVFYKLSNKIIQLSGQGAQLGE</sequence>
<protein>
    <submittedName>
        <fullName evidence="1">Uncharacterized protein</fullName>
    </submittedName>
</protein>
<name>A0A0F9QGF5_9ZZZZ</name>
<gene>
    <name evidence="1" type="ORF">LCGC14_0721470</name>
</gene>
<proteinExistence type="predicted"/>
<dbReference type="AlphaFoldDB" id="A0A0F9QGF5"/>
<comment type="caution">
    <text evidence="1">The sequence shown here is derived from an EMBL/GenBank/DDBJ whole genome shotgun (WGS) entry which is preliminary data.</text>
</comment>
<accession>A0A0F9QGF5</accession>
<evidence type="ECO:0000313" key="1">
    <source>
        <dbReference type="EMBL" id="KKN41614.1"/>
    </source>
</evidence>
<reference evidence="1" key="1">
    <citation type="journal article" date="2015" name="Nature">
        <title>Complex archaea that bridge the gap between prokaryotes and eukaryotes.</title>
        <authorList>
            <person name="Spang A."/>
            <person name="Saw J.H."/>
            <person name="Jorgensen S.L."/>
            <person name="Zaremba-Niedzwiedzka K."/>
            <person name="Martijn J."/>
            <person name="Lind A.E."/>
            <person name="van Eijk R."/>
            <person name="Schleper C."/>
            <person name="Guy L."/>
            <person name="Ettema T.J."/>
        </authorList>
    </citation>
    <scope>NUCLEOTIDE SEQUENCE</scope>
</reference>
<dbReference type="EMBL" id="LAZR01001637">
    <property type="protein sequence ID" value="KKN41614.1"/>
    <property type="molecule type" value="Genomic_DNA"/>
</dbReference>
<organism evidence="1">
    <name type="scientific">marine sediment metagenome</name>
    <dbReference type="NCBI Taxonomy" id="412755"/>
    <lineage>
        <taxon>unclassified sequences</taxon>
        <taxon>metagenomes</taxon>
        <taxon>ecological metagenomes</taxon>
    </lineage>
</organism>